<dbReference type="GeneID" id="5017023"/>
<dbReference type="RefSeq" id="XP_001431239.1">
    <property type="nucleotide sequence ID" value="XM_001431202.1"/>
</dbReference>
<keyword evidence="2" id="KW-0547">Nucleotide-binding</keyword>
<dbReference type="Gene3D" id="3.40.50.300">
    <property type="entry name" value="P-loop containing nucleotide triphosphate hydrolases"/>
    <property type="match status" value="1"/>
</dbReference>
<dbReference type="HOGENOM" id="CLU_1771658_0_0_1"/>
<dbReference type="Proteomes" id="UP000000600">
    <property type="component" value="Unassembled WGS sequence"/>
</dbReference>
<evidence type="ECO:0000256" key="3">
    <source>
        <dbReference type="ARBA" id="ARBA00023134"/>
    </source>
</evidence>
<sequence>MRNTSQLFSVWDASGLKKQQESINKYYQQMNFCVLVYDLTKSEGFNSIKNWMNFVLSYLAQITQAYFPFILVGTFLDLKEQTDEEQEIFYKEMYNDTRCLQKMQILCRIQQAIITATFKLEHQNLRVQKKLTLTILARIYICIRRKY</sequence>
<proteinExistence type="inferred from homology"/>
<gene>
    <name evidence="4" type="ORF">GSPATT00033694001</name>
</gene>
<protein>
    <submittedName>
        <fullName evidence="4">Uncharacterized protein</fullName>
    </submittedName>
</protein>
<dbReference type="InParanoid" id="A0BZ74"/>
<dbReference type="AlphaFoldDB" id="A0BZ74"/>
<dbReference type="Pfam" id="PF00071">
    <property type="entry name" value="Ras"/>
    <property type="match status" value="1"/>
</dbReference>
<dbReference type="KEGG" id="ptm:GSPATT00033694001"/>
<evidence type="ECO:0000256" key="1">
    <source>
        <dbReference type="ARBA" id="ARBA00006270"/>
    </source>
</evidence>
<dbReference type="InterPro" id="IPR027417">
    <property type="entry name" value="P-loop_NTPase"/>
</dbReference>
<dbReference type="InterPro" id="IPR001806">
    <property type="entry name" value="Small_GTPase"/>
</dbReference>
<organism evidence="4 5">
    <name type="scientific">Paramecium tetraurelia</name>
    <dbReference type="NCBI Taxonomy" id="5888"/>
    <lineage>
        <taxon>Eukaryota</taxon>
        <taxon>Sar</taxon>
        <taxon>Alveolata</taxon>
        <taxon>Ciliophora</taxon>
        <taxon>Intramacronucleata</taxon>
        <taxon>Oligohymenophorea</taxon>
        <taxon>Peniculida</taxon>
        <taxon>Parameciidae</taxon>
        <taxon>Paramecium</taxon>
    </lineage>
</organism>
<name>A0BZ74_PARTE</name>
<dbReference type="STRING" id="5888.A0BZ74"/>
<comment type="similarity">
    <text evidence="1">Belongs to the small GTPase superfamily. Rab family.</text>
</comment>
<dbReference type="EMBL" id="CT868028">
    <property type="protein sequence ID" value="CAK63841.1"/>
    <property type="molecule type" value="Genomic_DNA"/>
</dbReference>
<dbReference type="GO" id="GO:0005525">
    <property type="term" value="F:GTP binding"/>
    <property type="evidence" value="ECO:0007669"/>
    <property type="project" value="UniProtKB-KW"/>
</dbReference>
<reference evidence="4 5" key="1">
    <citation type="journal article" date="2006" name="Nature">
        <title>Global trends of whole-genome duplications revealed by the ciliate Paramecium tetraurelia.</title>
        <authorList>
            <consortium name="Genoscope"/>
            <person name="Aury J.-M."/>
            <person name="Jaillon O."/>
            <person name="Duret L."/>
            <person name="Noel B."/>
            <person name="Jubin C."/>
            <person name="Porcel B.M."/>
            <person name="Segurens B."/>
            <person name="Daubin V."/>
            <person name="Anthouard V."/>
            <person name="Aiach N."/>
            <person name="Arnaiz O."/>
            <person name="Billaut A."/>
            <person name="Beisson J."/>
            <person name="Blanc I."/>
            <person name="Bouhouche K."/>
            <person name="Camara F."/>
            <person name="Duharcourt S."/>
            <person name="Guigo R."/>
            <person name="Gogendeau D."/>
            <person name="Katinka M."/>
            <person name="Keller A.-M."/>
            <person name="Kissmehl R."/>
            <person name="Klotz C."/>
            <person name="Koll F."/>
            <person name="Le Moue A."/>
            <person name="Lepere C."/>
            <person name="Malinsky S."/>
            <person name="Nowacki M."/>
            <person name="Nowak J.K."/>
            <person name="Plattner H."/>
            <person name="Poulain J."/>
            <person name="Ruiz F."/>
            <person name="Serrano V."/>
            <person name="Zagulski M."/>
            <person name="Dessen P."/>
            <person name="Betermier M."/>
            <person name="Weissenbach J."/>
            <person name="Scarpelli C."/>
            <person name="Schachter V."/>
            <person name="Sperling L."/>
            <person name="Meyer E."/>
            <person name="Cohen J."/>
            <person name="Wincker P."/>
        </authorList>
    </citation>
    <scope>NUCLEOTIDE SEQUENCE [LARGE SCALE GENOMIC DNA]</scope>
    <source>
        <strain evidence="4 5">Stock d4-2</strain>
    </source>
</reference>
<evidence type="ECO:0000256" key="2">
    <source>
        <dbReference type="ARBA" id="ARBA00022741"/>
    </source>
</evidence>
<dbReference type="SUPFAM" id="SSF52540">
    <property type="entry name" value="P-loop containing nucleoside triphosphate hydrolases"/>
    <property type="match status" value="1"/>
</dbReference>
<dbReference type="PANTHER" id="PTHR47981:SF20">
    <property type="entry name" value="RAS-RELATED PROTEIN RAB-7A"/>
    <property type="match status" value="1"/>
</dbReference>
<accession>A0BZ74</accession>
<dbReference type="GO" id="GO:0003924">
    <property type="term" value="F:GTPase activity"/>
    <property type="evidence" value="ECO:0007669"/>
    <property type="project" value="InterPro"/>
</dbReference>
<keyword evidence="3" id="KW-0342">GTP-binding</keyword>
<evidence type="ECO:0000313" key="5">
    <source>
        <dbReference type="Proteomes" id="UP000000600"/>
    </source>
</evidence>
<evidence type="ECO:0000313" key="4">
    <source>
        <dbReference type="EMBL" id="CAK63841.1"/>
    </source>
</evidence>
<keyword evidence="5" id="KW-1185">Reference proteome</keyword>
<dbReference type="PANTHER" id="PTHR47981">
    <property type="entry name" value="RAB FAMILY"/>
    <property type="match status" value="1"/>
</dbReference>